<reference evidence="2" key="1">
    <citation type="journal article" date="2014" name="Microb. Cell Fact.">
        <title>Exploiting Issatchenkia orientalis SD108 for succinic acid production.</title>
        <authorList>
            <person name="Xiao H."/>
            <person name="Shao Z."/>
            <person name="Jiang Y."/>
            <person name="Dole S."/>
            <person name="Zhao H."/>
        </authorList>
    </citation>
    <scope>NUCLEOTIDE SEQUENCE [LARGE SCALE GENOMIC DNA]</scope>
    <source>
        <strain evidence="2">SD108</strain>
    </source>
</reference>
<gene>
    <name evidence="1" type="ORF">JL09_g7079</name>
</gene>
<protein>
    <submittedName>
        <fullName evidence="1">Uncharacterized protein</fullName>
    </submittedName>
</protein>
<name>A0A099NJN2_PICKU</name>
<evidence type="ECO:0000313" key="1">
    <source>
        <dbReference type="EMBL" id="KGK32314.1"/>
    </source>
</evidence>
<accession>A0A099NJN2</accession>
<proteinExistence type="predicted"/>
<evidence type="ECO:0000313" key="2">
    <source>
        <dbReference type="Proteomes" id="UP000029867"/>
    </source>
</evidence>
<sequence length="18" mass="1944">MPISSVHSSRNNNAFLGI</sequence>
<dbReference type="AlphaFoldDB" id="A0A099NJN2"/>
<dbReference type="HOGENOM" id="CLU_222284_0_0_1"/>
<comment type="caution">
    <text evidence="1">The sequence shown here is derived from an EMBL/GenBank/DDBJ whole genome shotgun (WGS) entry which is preliminary data.</text>
</comment>
<organism evidence="1 2">
    <name type="scientific">Pichia kudriavzevii</name>
    <name type="common">Yeast</name>
    <name type="synonym">Issatchenkia orientalis</name>
    <dbReference type="NCBI Taxonomy" id="4909"/>
    <lineage>
        <taxon>Eukaryota</taxon>
        <taxon>Fungi</taxon>
        <taxon>Dikarya</taxon>
        <taxon>Ascomycota</taxon>
        <taxon>Saccharomycotina</taxon>
        <taxon>Pichiomycetes</taxon>
        <taxon>Pichiales</taxon>
        <taxon>Pichiaceae</taxon>
        <taxon>Pichia</taxon>
    </lineage>
</organism>
<dbReference type="EMBL" id="JQFK01002427">
    <property type="protein sequence ID" value="KGK32314.1"/>
    <property type="molecule type" value="Genomic_DNA"/>
</dbReference>
<dbReference type="Proteomes" id="UP000029867">
    <property type="component" value="Unassembled WGS sequence"/>
</dbReference>